<dbReference type="PANTHER" id="PTHR11070">
    <property type="entry name" value="UVRD / RECB / PCRA DNA HELICASE FAMILY MEMBER"/>
    <property type="match status" value="1"/>
</dbReference>
<keyword evidence="7 14" id="KW-0067">ATP-binding</keyword>
<dbReference type="GO" id="GO:0008854">
    <property type="term" value="F:exodeoxyribonuclease V activity"/>
    <property type="evidence" value="ECO:0007669"/>
    <property type="project" value="UniProtKB-EC"/>
</dbReference>
<evidence type="ECO:0000256" key="6">
    <source>
        <dbReference type="ARBA" id="ARBA00022839"/>
    </source>
</evidence>
<evidence type="ECO:0000256" key="5">
    <source>
        <dbReference type="ARBA" id="ARBA00022806"/>
    </source>
</evidence>
<sequence>MRQFVDYLALKASAGSGKTFALSVRYIALILKGESIKSITALTFTKKAANEMSERIINTFLDLDKPSRKGELDTICALLEISAKDAIKRRDKYLKDFLTNELKIMTFDSFFGMILRLFALHAGVSPEYETSQNEAKDLQSKMIDEISKKNNILHDFALYINEYDSSKGNFFKTLSSFDESIAELSYKQTTKPSSDTLMAKVKNMHEYINSLDNASTHAKKAFGANSVNEYLKSTVASKTTLNGEKTYSKIYSNELEDMFCDIKKECKKYTDELEAYQLGRLSSIFEIYKNVKTRLLQQNDTLTFCDVTNFVSKLLADDNFKHVLYFRLDSKIKHLLIDEFQDTNVIQYGIISPLISEIVAGKGQTDVGSFFYVGDTKQSIYRFRGGKKELFDKVINDFSHISLDTLDTNYRSSKTLVNYVNSVFAHPVIKNYKPQIPDKKDEGYIKVVSSDEIIDQAVIEVENLLNSGVRVSDIAVLCWQNDDSDMVCERLRLKNIAYTSESNVLLKNSPLVFALINYAKFCLFDTEIYARNFSAFMGKMPVKIELDLDKTAKENLIYLAKRAEISLQDSDILRLLEIANGDLIGFIFELEHSQVKATKSKNGGVQVMTVFKSKGLEFKHVVLCDLVGRGSTDKDKFIVDYDINEGMMVKLKVANRACYDDEYAKFMLAYEQKIYEEDINKIYVAMTRAKMSLIIVKKQNPNGNSPSYFTEYGKENDEIKYVCLQECEVGKVTPNNDQIPQPKPSKKIQLALIQKDDQKSANNDDIGDLNAVYFGLALHFLLEMCAKFSKDEILAQTHAMKNKFAKFLTKDELDDVVSRAISLCENKQFNDIIKDCIVKKEQTVCYNDEIKQFDLLCIRQNEMVVIDYKSALGDSDKYVKQVSVYVRILQNIYPDYKISGAIFYALKDEILVKRI</sequence>
<dbReference type="EMBL" id="CAJHOF010000003">
    <property type="protein sequence ID" value="CAD7287514.1"/>
    <property type="molecule type" value="Genomic_DNA"/>
</dbReference>
<keyword evidence="8" id="KW-0238">DNA-binding</keyword>
<comment type="catalytic activity">
    <reaction evidence="13">
        <text>ATP + H2O = ADP + phosphate + H(+)</text>
        <dbReference type="Rhea" id="RHEA:13065"/>
        <dbReference type="ChEBI" id="CHEBI:15377"/>
        <dbReference type="ChEBI" id="CHEBI:15378"/>
        <dbReference type="ChEBI" id="CHEBI:30616"/>
        <dbReference type="ChEBI" id="CHEBI:43474"/>
        <dbReference type="ChEBI" id="CHEBI:456216"/>
        <dbReference type="EC" id="5.6.2.4"/>
    </reaction>
</comment>
<evidence type="ECO:0000256" key="1">
    <source>
        <dbReference type="ARBA" id="ARBA00022722"/>
    </source>
</evidence>
<dbReference type="InterPro" id="IPR000212">
    <property type="entry name" value="DNA_helicase_UvrD/REP"/>
</dbReference>
<feature type="domain" description="UvrD-like helicase ATP-binding" evidence="15">
    <location>
        <begin position="1"/>
        <end position="413"/>
    </location>
</feature>
<evidence type="ECO:0000256" key="11">
    <source>
        <dbReference type="ARBA" id="ARBA00034617"/>
    </source>
</evidence>
<keyword evidence="10" id="KW-0413">Isomerase</keyword>
<dbReference type="PANTHER" id="PTHR11070:SF67">
    <property type="entry name" value="DNA 3'-5' HELICASE"/>
    <property type="match status" value="1"/>
</dbReference>
<reference evidence="16 17" key="1">
    <citation type="submission" date="2020-11" db="EMBL/GenBank/DDBJ databases">
        <authorList>
            <person name="Peeters C."/>
        </authorList>
    </citation>
    <scope>NUCLEOTIDE SEQUENCE [LARGE SCALE GENOMIC DNA]</scope>
    <source>
        <strain evidence="16 17">LMG 7974</strain>
    </source>
</reference>
<evidence type="ECO:0000256" key="4">
    <source>
        <dbReference type="ARBA" id="ARBA00022801"/>
    </source>
</evidence>
<dbReference type="Pfam" id="PF13361">
    <property type="entry name" value="UvrD_C"/>
    <property type="match status" value="2"/>
</dbReference>
<comment type="caution">
    <text evidence="16">The sequence shown here is derived from an EMBL/GenBank/DDBJ whole genome shotgun (WGS) entry which is preliminary data.</text>
</comment>
<evidence type="ECO:0000256" key="9">
    <source>
        <dbReference type="ARBA" id="ARBA00023204"/>
    </source>
</evidence>
<keyword evidence="17" id="KW-1185">Reference proteome</keyword>
<dbReference type="Gene3D" id="3.40.50.300">
    <property type="entry name" value="P-loop containing nucleotide triphosphate hydrolases"/>
    <property type="match status" value="4"/>
</dbReference>
<comment type="catalytic activity">
    <reaction evidence="11">
        <text>Couples ATP hydrolysis with the unwinding of duplex DNA by translocating in the 3'-5' direction.</text>
        <dbReference type="EC" id="5.6.2.4"/>
    </reaction>
</comment>
<evidence type="ECO:0000313" key="17">
    <source>
        <dbReference type="Proteomes" id="UP000789803"/>
    </source>
</evidence>
<dbReference type="NCBIfam" id="NF010485">
    <property type="entry name" value="PRK13909.1-2"/>
    <property type="match status" value="1"/>
</dbReference>
<evidence type="ECO:0000256" key="13">
    <source>
        <dbReference type="ARBA" id="ARBA00048988"/>
    </source>
</evidence>
<evidence type="ECO:0000256" key="2">
    <source>
        <dbReference type="ARBA" id="ARBA00022741"/>
    </source>
</evidence>
<dbReference type="Proteomes" id="UP000789803">
    <property type="component" value="Unassembled WGS sequence"/>
</dbReference>
<dbReference type="RefSeq" id="WP_229932216.1">
    <property type="nucleotide sequence ID" value="NZ_CAJHOF010000003.1"/>
</dbReference>
<name>A0ABN7K4S4_9BACT</name>
<dbReference type="Gene3D" id="3.90.320.10">
    <property type="match status" value="1"/>
</dbReference>
<dbReference type="InterPro" id="IPR014017">
    <property type="entry name" value="DNA_helicase_UvrD-like_C"/>
</dbReference>
<evidence type="ECO:0000256" key="8">
    <source>
        <dbReference type="ARBA" id="ARBA00023125"/>
    </source>
</evidence>
<keyword evidence="3" id="KW-0227">DNA damage</keyword>
<keyword evidence="2 14" id="KW-0547">Nucleotide-binding</keyword>
<keyword evidence="1" id="KW-0540">Nuclease</keyword>
<dbReference type="EC" id="5.6.2.4" evidence="12"/>
<keyword evidence="9" id="KW-0234">DNA repair</keyword>
<keyword evidence="6" id="KW-0269">Exonuclease</keyword>
<evidence type="ECO:0000256" key="10">
    <source>
        <dbReference type="ARBA" id="ARBA00023235"/>
    </source>
</evidence>
<evidence type="ECO:0000313" key="16">
    <source>
        <dbReference type="EMBL" id="CAD7287514.1"/>
    </source>
</evidence>
<feature type="binding site" evidence="14">
    <location>
        <begin position="12"/>
        <end position="19"/>
    </location>
    <ligand>
        <name>ATP</name>
        <dbReference type="ChEBI" id="CHEBI:30616"/>
    </ligand>
</feature>
<evidence type="ECO:0000256" key="7">
    <source>
        <dbReference type="ARBA" id="ARBA00022840"/>
    </source>
</evidence>
<evidence type="ECO:0000256" key="3">
    <source>
        <dbReference type="ARBA" id="ARBA00022763"/>
    </source>
</evidence>
<dbReference type="InterPro" id="IPR014016">
    <property type="entry name" value="UvrD-like_ATP-bd"/>
</dbReference>
<organism evidence="16 17">
    <name type="scientific">Campylobacter majalis</name>
    <dbReference type="NCBI Taxonomy" id="2790656"/>
    <lineage>
        <taxon>Bacteria</taxon>
        <taxon>Pseudomonadati</taxon>
        <taxon>Campylobacterota</taxon>
        <taxon>Epsilonproteobacteria</taxon>
        <taxon>Campylobacterales</taxon>
        <taxon>Campylobacteraceae</taxon>
        <taxon>Campylobacter</taxon>
    </lineage>
</organism>
<dbReference type="SUPFAM" id="SSF52540">
    <property type="entry name" value="P-loop containing nucleoside triphosphate hydrolases"/>
    <property type="match status" value="1"/>
</dbReference>
<dbReference type="PROSITE" id="PS51198">
    <property type="entry name" value="UVRD_HELICASE_ATP_BIND"/>
    <property type="match status" value="1"/>
</dbReference>
<proteinExistence type="predicted"/>
<evidence type="ECO:0000259" key="15">
    <source>
        <dbReference type="PROSITE" id="PS51198"/>
    </source>
</evidence>
<dbReference type="InterPro" id="IPR011604">
    <property type="entry name" value="PDDEXK-like_dom_sf"/>
</dbReference>
<dbReference type="Pfam" id="PF00580">
    <property type="entry name" value="UvrD-helicase"/>
    <property type="match status" value="1"/>
</dbReference>
<dbReference type="InterPro" id="IPR027417">
    <property type="entry name" value="P-loop_NTPase"/>
</dbReference>
<evidence type="ECO:0000256" key="12">
    <source>
        <dbReference type="ARBA" id="ARBA00034808"/>
    </source>
</evidence>
<keyword evidence="4 14" id="KW-0378">Hydrolase</keyword>
<protein>
    <recommendedName>
        <fullName evidence="12">DNA 3'-5' helicase</fullName>
        <ecNumber evidence="12">5.6.2.4</ecNumber>
    </recommendedName>
</protein>
<gene>
    <name evidence="16" type="primary">recB</name>
    <name evidence="16" type="ORF">LMG7974_00393</name>
</gene>
<accession>A0ABN7K4S4</accession>
<dbReference type="NCBIfam" id="NF010487">
    <property type="entry name" value="PRK13909.1-4"/>
    <property type="match status" value="1"/>
</dbReference>
<keyword evidence="5 14" id="KW-0347">Helicase</keyword>
<evidence type="ECO:0000256" key="14">
    <source>
        <dbReference type="PROSITE-ProRule" id="PRU00560"/>
    </source>
</evidence>